<dbReference type="PROSITE" id="PS50181">
    <property type="entry name" value="FBOX"/>
    <property type="match status" value="1"/>
</dbReference>
<dbReference type="EMBL" id="JAGPUO010000022">
    <property type="protein sequence ID" value="KAG5656290.1"/>
    <property type="molecule type" value="Genomic_DNA"/>
</dbReference>
<keyword evidence="2" id="KW-0479">Metal-binding</keyword>
<organism evidence="5 6">
    <name type="scientific">Fusarium avenaceum</name>
    <dbReference type="NCBI Taxonomy" id="40199"/>
    <lineage>
        <taxon>Eukaryota</taxon>
        <taxon>Fungi</taxon>
        <taxon>Dikarya</taxon>
        <taxon>Ascomycota</taxon>
        <taxon>Pezizomycotina</taxon>
        <taxon>Sordariomycetes</taxon>
        <taxon>Hypocreomycetidae</taxon>
        <taxon>Hypocreales</taxon>
        <taxon>Nectriaceae</taxon>
        <taxon>Fusarium</taxon>
        <taxon>Fusarium tricinctum species complex</taxon>
    </lineage>
</organism>
<keyword evidence="6" id="KW-1185">Reference proteome</keyword>
<keyword evidence="2" id="KW-0520">NAD</keyword>
<dbReference type="InterPro" id="IPR006138">
    <property type="entry name" value="NADH_UQ_OxRdtase_20Kd_su"/>
</dbReference>
<dbReference type="GO" id="GO:0046872">
    <property type="term" value="F:metal ion binding"/>
    <property type="evidence" value="ECO:0007669"/>
    <property type="project" value="UniProtKB-KW"/>
</dbReference>
<dbReference type="GO" id="GO:0051539">
    <property type="term" value="F:4 iron, 4 sulfur cluster binding"/>
    <property type="evidence" value="ECO:0007669"/>
    <property type="project" value="UniProtKB-KW"/>
</dbReference>
<proteinExistence type="inferred from homology"/>
<comment type="similarity">
    <text evidence="1 2">Belongs to the complex I 20 kDa subunit family.</text>
</comment>
<dbReference type="PANTHER" id="PTHR11995">
    <property type="entry name" value="NADH DEHYDROGENASE"/>
    <property type="match status" value="1"/>
</dbReference>
<feature type="region of interest" description="Disordered" evidence="3">
    <location>
        <begin position="554"/>
        <end position="599"/>
    </location>
</feature>
<gene>
    <name evidence="5" type="ORF">KAF25_004566</name>
</gene>
<accession>A0A9P7GZJ8</accession>
<dbReference type="NCBIfam" id="NF005012">
    <property type="entry name" value="PRK06411.1"/>
    <property type="match status" value="1"/>
</dbReference>
<dbReference type="GO" id="GO:0008137">
    <property type="term" value="F:NADH dehydrogenase (ubiquinone) activity"/>
    <property type="evidence" value="ECO:0007669"/>
    <property type="project" value="InterPro"/>
</dbReference>
<evidence type="ECO:0000259" key="4">
    <source>
        <dbReference type="PROSITE" id="PS50181"/>
    </source>
</evidence>
<dbReference type="AlphaFoldDB" id="A0A9P7GZJ8"/>
<dbReference type="NCBIfam" id="TIGR01957">
    <property type="entry name" value="nuoB_fam"/>
    <property type="match status" value="1"/>
</dbReference>
<dbReference type="GO" id="GO:0005739">
    <property type="term" value="C:mitochondrion"/>
    <property type="evidence" value="ECO:0007669"/>
    <property type="project" value="GOC"/>
</dbReference>
<evidence type="ECO:0000256" key="2">
    <source>
        <dbReference type="RuleBase" id="RU004464"/>
    </source>
</evidence>
<reference evidence="5" key="1">
    <citation type="submission" date="2021-04" db="EMBL/GenBank/DDBJ databases">
        <title>Draft genome of Fusarium avenaceum strain F156N33, isolated from an atmospheric sample in Virginia.</title>
        <authorList>
            <person name="Yang S."/>
            <person name="Vinatzer B.A."/>
            <person name="Coleman J."/>
        </authorList>
    </citation>
    <scope>NUCLEOTIDE SEQUENCE</scope>
    <source>
        <strain evidence="5">F156N33</strain>
    </source>
</reference>
<dbReference type="InterPro" id="IPR006137">
    <property type="entry name" value="NADH_UbQ_OxRdtase-like_20kDa"/>
</dbReference>
<feature type="domain" description="F-box" evidence="4">
    <location>
        <begin position="190"/>
        <end position="236"/>
    </location>
</feature>
<dbReference type="Pfam" id="PF01058">
    <property type="entry name" value="Oxidored_q6"/>
    <property type="match status" value="1"/>
</dbReference>
<dbReference type="SUPFAM" id="SSF56770">
    <property type="entry name" value="HydA/Nqo6-like"/>
    <property type="match status" value="1"/>
</dbReference>
<dbReference type="InterPro" id="IPR001810">
    <property type="entry name" value="F-box_dom"/>
</dbReference>
<dbReference type="Proteomes" id="UP000782241">
    <property type="component" value="Unassembled WGS sequence"/>
</dbReference>
<keyword evidence="2" id="KW-0411">Iron-sulfur</keyword>
<dbReference type="GO" id="GO:0048038">
    <property type="term" value="F:quinone binding"/>
    <property type="evidence" value="ECO:0007669"/>
    <property type="project" value="InterPro"/>
</dbReference>
<feature type="compositionally biased region" description="Basic and acidic residues" evidence="3">
    <location>
        <begin position="580"/>
        <end position="590"/>
    </location>
</feature>
<protein>
    <recommendedName>
        <fullName evidence="4">F-box domain-containing protein</fullName>
    </recommendedName>
</protein>
<comment type="caution">
    <text evidence="5">The sequence shown here is derived from an EMBL/GenBank/DDBJ whole genome shotgun (WGS) entry which is preliminary data.</text>
</comment>
<keyword evidence="2" id="KW-0004">4Fe-4S</keyword>
<dbReference type="GO" id="GO:0015990">
    <property type="term" value="P:electron transport coupled proton transport"/>
    <property type="evidence" value="ECO:0007669"/>
    <property type="project" value="TreeGrafter"/>
</dbReference>
<dbReference type="GO" id="GO:0045271">
    <property type="term" value="C:respiratory chain complex I"/>
    <property type="evidence" value="ECO:0007669"/>
    <property type="project" value="TreeGrafter"/>
</dbReference>
<dbReference type="PANTHER" id="PTHR11995:SF14">
    <property type="entry name" value="NADH DEHYDROGENASE [UBIQUINONE] IRON-SULFUR PROTEIN 7, MITOCHONDRIAL"/>
    <property type="match status" value="1"/>
</dbReference>
<sequence length="799" mass="90215">MLSSTRFTASMALRAKPTTALIPFRTAAAAFTTNSRRDASAVQTHSATTGLGKVRREVPLPSEAPGKGALQYALTTLDAVTNWARQSSLWPMTFGLACCAVEMMHLSTPRYDQDRLGIIFRASPRQSDVMIVAGTLTNKMAPALRQVYDQMPEPRWVISMGSCANGGGYYHYSYAVVRGCDRVVPCDVFAMSILRLPVEIVSLLVELLELDDVFNMALSCRSLSYIIYDKRMCRLALMKAPFSAEAQEAQATKDFPRAFRKLAKRRMAVRAAEPWMVAIVAMADRFIYTNGHLCYTVDNKHLRVLNTLQKTPTTELTVDVPLLLKLAVRDYNPLKQHTFEPLHYAEGILSCLATQVLENSTICSWLVIFELSETPRWVVVQRPGPKHPLFVRNDKNYLFWGSKSHTRLDGSYSWGLHCLNLQTRKWADSRLILWDFDEANIGSDICFEIIDGQFYCVSNTLKTQTDHGTRNNFYKVVRFPVDNAAHDTCEKPPMRNLWRRHDSEGAVDERWTSLQLTKDEVTGRLLIVETRKEWFSGNAGSQRTCYKKELQFGQEDDQSEPLLPTPPDSTVDSPIQEWDSDSHIEERPSESVHIGDGPTDPTAYTLQECFIRSYSPSCNTFIDLVSEAYNPLSALQLRVRPKEQLPAVNIWPRDQDPCCHDAILDQLHGVVNPIQPIRGIDWCMDGRVLVYSPSHMASGQLRPVILISFDPGLALPGFPNYQLHEADVRKEPSTPSQRLVGGAPTLIQWTSNQDIDAQKPKEEDSRTSHKFVKLRPSLYQTMNMGNGDAHGFDLSYYFA</sequence>
<dbReference type="Gene3D" id="3.40.50.12280">
    <property type="match status" value="1"/>
</dbReference>
<name>A0A9P7GZJ8_9HYPO</name>
<evidence type="ECO:0000256" key="1">
    <source>
        <dbReference type="ARBA" id="ARBA00009173"/>
    </source>
</evidence>
<keyword evidence="2" id="KW-0408">Iron</keyword>
<evidence type="ECO:0000256" key="3">
    <source>
        <dbReference type="SAM" id="MobiDB-lite"/>
    </source>
</evidence>
<evidence type="ECO:0000313" key="5">
    <source>
        <dbReference type="EMBL" id="KAG5656290.1"/>
    </source>
</evidence>
<evidence type="ECO:0000313" key="6">
    <source>
        <dbReference type="Proteomes" id="UP000782241"/>
    </source>
</evidence>
<dbReference type="GO" id="GO:0009060">
    <property type="term" value="P:aerobic respiration"/>
    <property type="evidence" value="ECO:0007669"/>
    <property type="project" value="TreeGrafter"/>
</dbReference>
<dbReference type="GO" id="GO:0032981">
    <property type="term" value="P:mitochondrial respiratory chain complex I assembly"/>
    <property type="evidence" value="ECO:0007669"/>
    <property type="project" value="TreeGrafter"/>
</dbReference>